<reference evidence="1" key="1">
    <citation type="submission" date="2023-04" db="EMBL/GenBank/DDBJ databases">
        <title>A chromosome-level genome assembly of the parasitoid wasp Eretmocerus hayati.</title>
        <authorList>
            <person name="Zhong Y."/>
            <person name="Liu S."/>
            <person name="Liu Y."/>
        </authorList>
    </citation>
    <scope>NUCLEOTIDE SEQUENCE</scope>
    <source>
        <strain evidence="1">ZJU_SS_LIU_2023</strain>
    </source>
</reference>
<evidence type="ECO:0000313" key="1">
    <source>
        <dbReference type="EMBL" id="KAJ8676330.1"/>
    </source>
</evidence>
<gene>
    <name evidence="1" type="ORF">QAD02_012117</name>
</gene>
<dbReference type="EMBL" id="CM056742">
    <property type="protein sequence ID" value="KAJ8676330.1"/>
    <property type="molecule type" value="Genomic_DNA"/>
</dbReference>
<sequence length="240" mass="27765">MKSLAASIIKRAVEKDQKEQYTMALVLYENGLQVLLESMKELQDPVEKKHFHTRAKEYMDRAERIKALIEEGKKSGKYRENMKIEAGSVGHGYDSVFGRFLSDTVTQIRIEEPYIRTFHQCQNLLRFCELAVQKCQSLSKISLTTTSDPHDKSGQVSRLEELKTNLAKHLVTLEIQFSDTLHDRQVILSNGWIIKIGRGLDYFRPPESKFALGYFDLELRPCLETIVDIFHKSQIQENIK</sequence>
<proteinExistence type="predicted"/>
<name>A0ACC2NYF3_9HYME</name>
<organism evidence="1 2">
    <name type="scientific">Eretmocerus hayati</name>
    <dbReference type="NCBI Taxonomy" id="131215"/>
    <lineage>
        <taxon>Eukaryota</taxon>
        <taxon>Metazoa</taxon>
        <taxon>Ecdysozoa</taxon>
        <taxon>Arthropoda</taxon>
        <taxon>Hexapoda</taxon>
        <taxon>Insecta</taxon>
        <taxon>Pterygota</taxon>
        <taxon>Neoptera</taxon>
        <taxon>Endopterygota</taxon>
        <taxon>Hymenoptera</taxon>
        <taxon>Apocrita</taxon>
        <taxon>Proctotrupomorpha</taxon>
        <taxon>Chalcidoidea</taxon>
        <taxon>Aphelinidae</taxon>
        <taxon>Aphelininae</taxon>
        <taxon>Eretmocerus</taxon>
    </lineage>
</organism>
<dbReference type="Proteomes" id="UP001239111">
    <property type="component" value="Chromosome 2"/>
</dbReference>
<keyword evidence="2" id="KW-1185">Reference proteome</keyword>
<accession>A0ACC2NYF3</accession>
<evidence type="ECO:0000313" key="2">
    <source>
        <dbReference type="Proteomes" id="UP001239111"/>
    </source>
</evidence>
<protein>
    <submittedName>
        <fullName evidence="1">Uncharacterized protein</fullName>
    </submittedName>
</protein>
<comment type="caution">
    <text evidence="1">The sequence shown here is derived from an EMBL/GenBank/DDBJ whole genome shotgun (WGS) entry which is preliminary data.</text>
</comment>